<dbReference type="AlphaFoldDB" id="A0A4Y2D384"/>
<dbReference type="EMBL" id="BGPR01241104">
    <property type="protein sequence ID" value="GBM09906.1"/>
    <property type="molecule type" value="Genomic_DNA"/>
</dbReference>
<name>A0A4Y2D384_ARAVE</name>
<evidence type="ECO:0000313" key="3">
    <source>
        <dbReference type="EMBL" id="GBM10015.1"/>
    </source>
</evidence>
<organism evidence="3 5">
    <name type="scientific">Araneus ventricosus</name>
    <name type="common">Orbweaver spider</name>
    <name type="synonym">Epeira ventricosa</name>
    <dbReference type="NCBI Taxonomy" id="182803"/>
    <lineage>
        <taxon>Eukaryota</taxon>
        <taxon>Metazoa</taxon>
        <taxon>Ecdysozoa</taxon>
        <taxon>Arthropoda</taxon>
        <taxon>Chelicerata</taxon>
        <taxon>Arachnida</taxon>
        <taxon>Araneae</taxon>
        <taxon>Araneomorphae</taxon>
        <taxon>Entelegynae</taxon>
        <taxon>Araneoidea</taxon>
        <taxon>Araneidae</taxon>
        <taxon>Araneus</taxon>
    </lineage>
</organism>
<evidence type="ECO:0000313" key="4">
    <source>
        <dbReference type="EMBL" id="GBM10043.1"/>
    </source>
</evidence>
<comment type="caution">
    <text evidence="3">The sequence shown here is derived from an EMBL/GenBank/DDBJ whole genome shotgun (WGS) entry which is preliminary data.</text>
</comment>
<evidence type="ECO:0000313" key="1">
    <source>
        <dbReference type="EMBL" id="GBM09906.1"/>
    </source>
</evidence>
<keyword evidence="5" id="KW-1185">Reference proteome</keyword>
<sequence>KPAAVAALEAGSRPAPTLLSTTPATSLLRGSQPLIFSVQREDYLNRP</sequence>
<accession>A0A4Y2D384</accession>
<dbReference type="EMBL" id="BGPR01241140">
    <property type="protein sequence ID" value="GBM10043.1"/>
    <property type="molecule type" value="Genomic_DNA"/>
</dbReference>
<dbReference type="EMBL" id="BGPR01241132">
    <property type="protein sequence ID" value="GBM10015.1"/>
    <property type="molecule type" value="Genomic_DNA"/>
</dbReference>
<feature type="non-terminal residue" evidence="3">
    <location>
        <position position="1"/>
    </location>
</feature>
<protein>
    <submittedName>
        <fullName evidence="3">Uncharacterized protein</fullName>
    </submittedName>
</protein>
<dbReference type="EMBL" id="BGPR01241119">
    <property type="protein sequence ID" value="GBM09963.1"/>
    <property type="molecule type" value="Genomic_DNA"/>
</dbReference>
<proteinExistence type="predicted"/>
<dbReference type="Proteomes" id="UP000499080">
    <property type="component" value="Unassembled WGS sequence"/>
</dbReference>
<gene>
    <name evidence="4" type="ORF">AVEN_141444_1</name>
    <name evidence="1" type="ORF">AVEN_263536_1</name>
    <name evidence="2" type="ORF">AVEN_35134_1</name>
    <name evidence="3" type="ORF">AVEN_87203_1</name>
</gene>
<reference evidence="3 5" key="1">
    <citation type="journal article" date="2019" name="Sci. Rep.">
        <title>Orb-weaving spider Araneus ventricosus genome elucidates the spidroin gene catalogue.</title>
        <authorList>
            <person name="Kono N."/>
            <person name="Nakamura H."/>
            <person name="Ohtoshi R."/>
            <person name="Moran D.A.P."/>
            <person name="Shinohara A."/>
            <person name="Yoshida Y."/>
            <person name="Fujiwara M."/>
            <person name="Mori M."/>
            <person name="Tomita M."/>
            <person name="Arakawa K."/>
        </authorList>
    </citation>
    <scope>NUCLEOTIDE SEQUENCE [LARGE SCALE GENOMIC DNA]</scope>
</reference>
<evidence type="ECO:0000313" key="2">
    <source>
        <dbReference type="EMBL" id="GBM09963.1"/>
    </source>
</evidence>
<evidence type="ECO:0000313" key="5">
    <source>
        <dbReference type="Proteomes" id="UP000499080"/>
    </source>
</evidence>